<dbReference type="PROSITE" id="PS50297">
    <property type="entry name" value="ANK_REP_REGION"/>
    <property type="match status" value="1"/>
</dbReference>
<dbReference type="InterPro" id="IPR036388">
    <property type="entry name" value="WH-like_DNA-bd_sf"/>
</dbReference>
<evidence type="ECO:0000256" key="8">
    <source>
        <dbReference type="ARBA" id="ARBA00022741"/>
    </source>
</evidence>
<dbReference type="GO" id="GO:0048471">
    <property type="term" value="C:perinuclear region of cytoplasm"/>
    <property type="evidence" value="ECO:0007669"/>
    <property type="project" value="TreeGrafter"/>
</dbReference>
<keyword evidence="3" id="KW-0343">GTPase activation</keyword>
<evidence type="ECO:0000256" key="5">
    <source>
        <dbReference type="ARBA" id="ARBA00022614"/>
    </source>
</evidence>
<feature type="region of interest" description="Disordered" evidence="14">
    <location>
        <begin position="324"/>
        <end position="352"/>
    </location>
</feature>
<dbReference type="Gene3D" id="3.80.10.10">
    <property type="entry name" value="Ribonuclease Inhibitor"/>
    <property type="match status" value="3"/>
</dbReference>
<keyword evidence="6" id="KW-0808">Transferase</keyword>
<keyword evidence="13" id="KW-0040">ANK repeat</keyword>
<dbReference type="Pfam" id="PF12796">
    <property type="entry name" value="Ank_2"/>
    <property type="match status" value="1"/>
</dbReference>
<feature type="compositionally biased region" description="Low complexity" evidence="14">
    <location>
        <begin position="1482"/>
        <end position="1503"/>
    </location>
</feature>
<comment type="catalytic activity">
    <reaction evidence="12">
        <text>L-seryl-[protein] + ATP = O-phospho-L-seryl-[protein] + ADP + H(+)</text>
        <dbReference type="Rhea" id="RHEA:17989"/>
        <dbReference type="Rhea" id="RHEA-COMP:9863"/>
        <dbReference type="Rhea" id="RHEA-COMP:11604"/>
        <dbReference type="ChEBI" id="CHEBI:15378"/>
        <dbReference type="ChEBI" id="CHEBI:29999"/>
        <dbReference type="ChEBI" id="CHEBI:30616"/>
        <dbReference type="ChEBI" id="CHEBI:83421"/>
        <dbReference type="ChEBI" id="CHEBI:456216"/>
        <dbReference type="EC" id="2.7.11.1"/>
    </reaction>
</comment>
<dbReference type="Gene3D" id="1.10.10.10">
    <property type="entry name" value="Winged helix-like DNA-binding domain superfamily/Winged helix DNA-binding domain"/>
    <property type="match status" value="1"/>
</dbReference>
<evidence type="ECO:0000256" key="2">
    <source>
        <dbReference type="ARBA" id="ARBA00012513"/>
    </source>
</evidence>
<keyword evidence="4" id="KW-0723">Serine/threonine-protein kinase</keyword>
<dbReference type="GO" id="GO:0031267">
    <property type="term" value="F:small GTPase binding"/>
    <property type="evidence" value="ECO:0007669"/>
    <property type="project" value="TreeGrafter"/>
</dbReference>
<protein>
    <recommendedName>
        <fullName evidence="2">non-specific serine/threonine protein kinase</fullName>
        <ecNumber evidence="2">2.7.11.1</ecNumber>
    </recommendedName>
</protein>
<evidence type="ECO:0000256" key="6">
    <source>
        <dbReference type="ARBA" id="ARBA00022679"/>
    </source>
</evidence>
<dbReference type="InterPro" id="IPR027417">
    <property type="entry name" value="P-loop_NTPase"/>
</dbReference>
<dbReference type="OrthoDB" id="120976at2759"/>
<keyword evidence="7" id="KW-0677">Repeat</keyword>
<dbReference type="InterPro" id="IPR032675">
    <property type="entry name" value="LRR_dom_sf"/>
</dbReference>
<dbReference type="PANTHER" id="PTHR24113">
    <property type="entry name" value="RAN GTPASE-ACTIVATING PROTEIN 1"/>
    <property type="match status" value="1"/>
</dbReference>
<feature type="compositionally biased region" description="Polar residues" evidence="14">
    <location>
        <begin position="1021"/>
        <end position="1040"/>
    </location>
</feature>
<evidence type="ECO:0000259" key="15">
    <source>
        <dbReference type="PROSITE" id="PS51424"/>
    </source>
</evidence>
<dbReference type="SUPFAM" id="SSF52540">
    <property type="entry name" value="P-loop containing nucleoside triphosphate hydrolases"/>
    <property type="match status" value="1"/>
</dbReference>
<dbReference type="GeneID" id="16077827"/>
<dbReference type="GO" id="GO:0005829">
    <property type="term" value="C:cytosol"/>
    <property type="evidence" value="ECO:0007669"/>
    <property type="project" value="TreeGrafter"/>
</dbReference>
<dbReference type="PROSITE" id="PS50088">
    <property type="entry name" value="ANK_REPEAT"/>
    <property type="match status" value="1"/>
</dbReference>
<dbReference type="Pfam" id="PF16095">
    <property type="entry name" value="COR-A"/>
    <property type="match status" value="1"/>
</dbReference>
<evidence type="ECO:0000256" key="7">
    <source>
        <dbReference type="ARBA" id="ARBA00022737"/>
    </source>
</evidence>
<gene>
    <name evidence="16" type="ORF">PTSG_11700</name>
</gene>
<comment type="catalytic activity">
    <reaction evidence="11">
        <text>L-threonyl-[protein] + ATP = O-phospho-L-threonyl-[protein] + ADP + H(+)</text>
        <dbReference type="Rhea" id="RHEA:46608"/>
        <dbReference type="Rhea" id="RHEA-COMP:11060"/>
        <dbReference type="Rhea" id="RHEA-COMP:11605"/>
        <dbReference type="ChEBI" id="CHEBI:15378"/>
        <dbReference type="ChEBI" id="CHEBI:30013"/>
        <dbReference type="ChEBI" id="CHEBI:30616"/>
        <dbReference type="ChEBI" id="CHEBI:61977"/>
        <dbReference type="ChEBI" id="CHEBI:456216"/>
        <dbReference type="EC" id="2.7.11.1"/>
    </reaction>
</comment>
<dbReference type="GO" id="GO:0005634">
    <property type="term" value="C:nucleus"/>
    <property type="evidence" value="ECO:0007669"/>
    <property type="project" value="TreeGrafter"/>
</dbReference>
<feature type="compositionally biased region" description="Basic and acidic residues" evidence="14">
    <location>
        <begin position="333"/>
        <end position="342"/>
    </location>
</feature>
<dbReference type="InterPro" id="IPR036770">
    <property type="entry name" value="Ankyrin_rpt-contain_sf"/>
</dbReference>
<evidence type="ECO:0000256" key="1">
    <source>
        <dbReference type="ARBA" id="ARBA00001946"/>
    </source>
</evidence>
<feature type="compositionally biased region" description="Low complexity" evidence="14">
    <location>
        <begin position="624"/>
        <end position="653"/>
    </location>
</feature>
<feature type="compositionally biased region" description="Basic and acidic residues" evidence="14">
    <location>
        <begin position="468"/>
        <end position="482"/>
    </location>
</feature>
<organism evidence="17">
    <name type="scientific">Salpingoeca rosetta (strain ATCC 50818 / BSB-021)</name>
    <dbReference type="NCBI Taxonomy" id="946362"/>
    <lineage>
        <taxon>Eukaryota</taxon>
        <taxon>Choanoflagellata</taxon>
        <taxon>Craspedida</taxon>
        <taxon>Salpingoecidae</taxon>
        <taxon>Salpingoeca</taxon>
    </lineage>
</organism>
<feature type="region of interest" description="Disordered" evidence="14">
    <location>
        <begin position="437"/>
        <end position="482"/>
    </location>
</feature>
<dbReference type="EC" id="2.7.11.1" evidence="2"/>
<dbReference type="SUPFAM" id="SSF52200">
    <property type="entry name" value="Toll/Interleukin receptor TIR domain"/>
    <property type="match status" value="1"/>
</dbReference>
<dbReference type="RefSeq" id="XP_004997232.1">
    <property type="nucleotide sequence ID" value="XM_004997175.1"/>
</dbReference>
<feature type="domain" description="Roc" evidence="15">
    <location>
        <begin position="496"/>
        <end position="852"/>
    </location>
</feature>
<dbReference type="InterPro" id="IPR035897">
    <property type="entry name" value="Toll_tir_struct_dom_sf"/>
</dbReference>
<name>F2TZU2_SALR5</name>
<evidence type="ECO:0000256" key="13">
    <source>
        <dbReference type="PROSITE-ProRule" id="PRU00023"/>
    </source>
</evidence>
<dbReference type="PROSITE" id="PS51424">
    <property type="entry name" value="ROC"/>
    <property type="match status" value="1"/>
</dbReference>
<feature type="region of interest" description="Disordered" evidence="14">
    <location>
        <begin position="1"/>
        <end position="51"/>
    </location>
</feature>
<dbReference type="EMBL" id="GL832958">
    <property type="protein sequence ID" value="EGD80671.1"/>
    <property type="molecule type" value="Genomic_DNA"/>
</dbReference>
<feature type="compositionally biased region" description="Polar residues" evidence="14">
    <location>
        <begin position="663"/>
        <end position="684"/>
    </location>
</feature>
<dbReference type="InterPro" id="IPR027038">
    <property type="entry name" value="RanGap"/>
</dbReference>
<evidence type="ECO:0000256" key="14">
    <source>
        <dbReference type="SAM" id="MobiDB-lite"/>
    </source>
</evidence>
<dbReference type="GO" id="GO:0005096">
    <property type="term" value="F:GTPase activator activity"/>
    <property type="evidence" value="ECO:0007669"/>
    <property type="project" value="UniProtKB-KW"/>
</dbReference>
<proteinExistence type="predicted"/>
<keyword evidence="10" id="KW-0067">ATP-binding</keyword>
<feature type="region of interest" description="Disordered" evidence="14">
    <location>
        <begin position="1473"/>
        <end position="1519"/>
    </location>
</feature>
<feature type="compositionally biased region" description="Basic and acidic residues" evidence="14">
    <location>
        <begin position="8"/>
        <end position="44"/>
    </location>
</feature>
<keyword evidence="8" id="KW-0547">Nucleotide-binding</keyword>
<accession>F2TZU2</accession>
<evidence type="ECO:0000256" key="10">
    <source>
        <dbReference type="ARBA" id="ARBA00022840"/>
    </source>
</evidence>
<dbReference type="Gene3D" id="3.40.50.300">
    <property type="entry name" value="P-loop containing nucleotide triphosphate hydrolases"/>
    <property type="match status" value="1"/>
</dbReference>
<dbReference type="eggNOG" id="KOG4308">
    <property type="taxonomic scope" value="Eukaryota"/>
</dbReference>
<keyword evidence="9" id="KW-0418">Kinase</keyword>
<evidence type="ECO:0000313" key="17">
    <source>
        <dbReference type="Proteomes" id="UP000007799"/>
    </source>
</evidence>
<dbReference type="SUPFAM" id="SSF48403">
    <property type="entry name" value="Ankyrin repeat"/>
    <property type="match status" value="1"/>
</dbReference>
<evidence type="ECO:0000256" key="12">
    <source>
        <dbReference type="ARBA" id="ARBA00048679"/>
    </source>
</evidence>
<evidence type="ECO:0000256" key="3">
    <source>
        <dbReference type="ARBA" id="ARBA00022468"/>
    </source>
</evidence>
<dbReference type="Gene3D" id="1.25.40.20">
    <property type="entry name" value="Ankyrin repeat-containing domain"/>
    <property type="match status" value="1"/>
</dbReference>
<evidence type="ECO:0000256" key="11">
    <source>
        <dbReference type="ARBA" id="ARBA00047899"/>
    </source>
</evidence>
<dbReference type="GO" id="GO:0006913">
    <property type="term" value="P:nucleocytoplasmic transport"/>
    <property type="evidence" value="ECO:0007669"/>
    <property type="project" value="TreeGrafter"/>
</dbReference>
<feature type="compositionally biased region" description="Low complexity" evidence="14">
    <location>
        <begin position="444"/>
        <end position="453"/>
    </location>
</feature>
<dbReference type="InterPro" id="IPR020859">
    <property type="entry name" value="ROC"/>
</dbReference>
<dbReference type="SMART" id="SM00368">
    <property type="entry name" value="LRR_RI"/>
    <property type="match status" value="8"/>
</dbReference>
<dbReference type="SUPFAM" id="SSF52047">
    <property type="entry name" value="RNI-like"/>
    <property type="match status" value="1"/>
</dbReference>
<dbReference type="Pfam" id="PF13516">
    <property type="entry name" value="LRR_6"/>
    <property type="match status" value="7"/>
</dbReference>
<reference evidence="16" key="1">
    <citation type="submission" date="2009-08" db="EMBL/GenBank/DDBJ databases">
        <title>Annotation of Salpingoeca rosetta.</title>
        <authorList>
            <consortium name="The Broad Institute Genome Sequencing Platform"/>
            <person name="Russ C."/>
            <person name="Cuomo C."/>
            <person name="Burger G."/>
            <person name="Gray M.W."/>
            <person name="Holland P.W.H."/>
            <person name="King N."/>
            <person name="Lang F.B.F."/>
            <person name="Roger A.J."/>
            <person name="Ruiz-Trillo I."/>
            <person name="Young S.K."/>
            <person name="Zeng Q."/>
            <person name="Gargeya S."/>
            <person name="Alvarado L."/>
            <person name="Berlin A."/>
            <person name="Chapman S.B."/>
            <person name="Chen Z."/>
            <person name="Freedman E."/>
            <person name="Gellesch M."/>
            <person name="Goldberg J."/>
            <person name="Griggs A."/>
            <person name="Gujja S."/>
            <person name="Heilman E."/>
            <person name="Heiman D."/>
            <person name="Howarth C."/>
            <person name="Mehta T."/>
            <person name="Neiman D."/>
            <person name="Pearson M."/>
            <person name="Roberts A."/>
            <person name="Saif S."/>
            <person name="Shea T."/>
            <person name="Shenoy N."/>
            <person name="Sisk P."/>
            <person name="Stolte C."/>
            <person name="Sykes S."/>
            <person name="White J."/>
            <person name="Yandava C."/>
            <person name="Haas B."/>
            <person name="Nusbaum C."/>
            <person name="Birren B."/>
        </authorList>
    </citation>
    <scope>NUCLEOTIDE SEQUENCE [LARGE SCALE GENOMIC DNA]</scope>
    <source>
        <strain evidence="16">ATCC 50818</strain>
    </source>
</reference>
<dbReference type="Pfam" id="PF08477">
    <property type="entry name" value="Roc"/>
    <property type="match status" value="1"/>
</dbReference>
<dbReference type="InterPro" id="IPR002110">
    <property type="entry name" value="Ankyrin_rpt"/>
</dbReference>
<dbReference type="Gene3D" id="3.40.50.10140">
    <property type="entry name" value="Toll/interleukin-1 receptor homology (TIR) domain"/>
    <property type="match status" value="1"/>
</dbReference>
<feature type="region of interest" description="Disordered" evidence="14">
    <location>
        <begin position="597"/>
        <end position="685"/>
    </location>
</feature>
<dbReference type="InParanoid" id="F2TZU2"/>
<keyword evidence="17" id="KW-1185">Reference proteome</keyword>
<evidence type="ECO:0000313" key="16">
    <source>
        <dbReference type="EMBL" id="EGD80671.1"/>
    </source>
</evidence>
<comment type="cofactor">
    <cofactor evidence="1">
        <name>Mg(2+)</name>
        <dbReference type="ChEBI" id="CHEBI:18420"/>
    </cofactor>
</comment>
<dbReference type="eggNOG" id="KOG0508">
    <property type="taxonomic scope" value="Eukaryota"/>
</dbReference>
<dbReference type="SMART" id="SM00248">
    <property type="entry name" value="ANK"/>
    <property type="match status" value="2"/>
</dbReference>
<dbReference type="InterPro" id="IPR001611">
    <property type="entry name" value="Leu-rich_rpt"/>
</dbReference>
<dbReference type="PANTHER" id="PTHR24113:SF12">
    <property type="entry name" value="RAN GTPASE-ACTIVATING PROTEIN 1"/>
    <property type="match status" value="1"/>
</dbReference>
<dbReference type="GO" id="GO:0005524">
    <property type="term" value="F:ATP binding"/>
    <property type="evidence" value="ECO:0007669"/>
    <property type="project" value="UniProtKB-KW"/>
</dbReference>
<dbReference type="GO" id="GO:0004674">
    <property type="term" value="F:protein serine/threonine kinase activity"/>
    <property type="evidence" value="ECO:0007669"/>
    <property type="project" value="UniProtKB-KW"/>
</dbReference>
<evidence type="ECO:0000256" key="9">
    <source>
        <dbReference type="ARBA" id="ARBA00022777"/>
    </source>
</evidence>
<sequence length="1594" mass="176668">MFARLRGTKKDRSRDEEEARQREEDARQRAEEEARQREERERMSSSESMEALLAKTKSKKWDKDCIRAIANNTCRDSVRLRKVGLGDSGGRAVAEALKDNTCLKDLRLHNNSIGDAGAVALTEMLKHNTTLEQLFLNGNSIGPGGAVALAEMLKLNTTLTLLSLHHNSIGDAGAVALAEMLKHNTTITVLNLSANSIGDAAVVALAEVLKHNTTLKTLYLSINHISDEGAVALAEMLKHNTTLTTLDLQSNGISDDGAVALAEKLQHNTTLKALTLFSNSITPVGGAALGAALDQNRTLETLCMKKNSTTTARAFGAALPLDRELDTGNWSRPEAEHQRPEAAADNEQQQQQRQLFAACKSGDVEAVTSFIQHDHADINEQDEQGDTPLHVACRHNQPAIVQLLLEKGADATIKNIRGGTPFMVAQKRNFHAITSIQGLDPDSKPQQQPQQQPKKTEDASAPISSVEPKQEAAQDPEQGRRERLQQHMREIIVRFNATMAGRAKLIFIGQGRAGKTSTFHSLMGHNFNEHEHSTPGAATTDLAVIVESMDIHNWQELDAEISELMRSLCGTALAQESGVDLQMKQAMMKARANFESRIAQHKQQQRQKEAEKAKKATAAKLKQKQLQNSKETQPQPSSHTSTSTVPKPSKTSQMSASAPKKQATVNPSSHSDAAARDNSTTAATGMSAEEMEKAIKEFNVDAVMGEGKARVTFKVFDLGGQSTFYIFHPFFLTKYAVYLLVFSMEDLLHQDESKRTETWEFMEHWLSSLHLHAKGAPVHIVGTFADVISKRKQHEHISRDIYSRLRHNPAFPGVIHNDKHGLWFWPIDNTKSINDPMIQDLRQTISSTALAQEYVSQEVAVPYLHLYDKLNAIARDEKRPLLTFDEVAEIARTCGLRTHDETRACLQFLHLYSMALYYDHVPGMEDYVILSPQWAVDTMTRVIRNFDLHRDVRDREARAVGAQLWDDLVDRGILHRRLLDVLWNDVDSNLVDPFLRLMMNYGLCIDYSPPKLVDSSRALARTNSGHGDNDASQSKGNSPEQQQYLVPAILPMTIRHSSTMESVTLSTTAAQQVNPYAGHEEKTAYVAFSLKQFKKAASVRVEDAQNASFLPEGLFTIVLAYVMAHAQHGASQEAKLSRTHAVCFMESTKLELQLVPAVGGIKMKITSAQPRAMLHMLHKMISEAARERYPELKSSLLLPYDDKTLLFFEDVLHHHKSKQDMWVDEQLLSPDDLVTKYGPLLPVLGLQDKYDVFISYRQRASSGLVMALHPRLEQRNLIAFLDANNLETGLNFKLSFMTAIGLSLVACPIVSAATIMQTRQLQHSDYCDNVLLEWMTMLALREYQRAHEEDEKEQHAKIRLHRVVPVVVGSAWHNVNDNSVSRTEVSEYDSLERLKRLAKSLPDVVSKETAAALDQYLSQVLRLPPPQQHKSVRETVLSLLDIDAVVALDATGDCTSQLRDIAEKVRQVVVSARSEEQAGSGAATARQSTQSSSSSSTTTTATTPAPPPPTTPSPSSASSLFEPELLQWLDRHSLLPHVEPALLEHGIDSLDVLVGLVQMGELTMQTLRASGVAMGHALKLVQQAKKCELGSTAA</sequence>
<dbReference type="InterPro" id="IPR032171">
    <property type="entry name" value="COR-A"/>
</dbReference>
<keyword evidence="5" id="KW-0433">Leucine-rich repeat</keyword>
<feature type="repeat" description="ANK" evidence="13">
    <location>
        <begin position="384"/>
        <end position="416"/>
    </location>
</feature>
<evidence type="ECO:0000256" key="4">
    <source>
        <dbReference type="ARBA" id="ARBA00022527"/>
    </source>
</evidence>
<dbReference type="Proteomes" id="UP000007799">
    <property type="component" value="Unassembled WGS sequence"/>
</dbReference>
<feature type="region of interest" description="Disordered" evidence="14">
    <location>
        <begin position="1020"/>
        <end position="1040"/>
    </location>
</feature>